<accession>A0A6L7GTJ4</accession>
<feature type="compositionally biased region" description="Basic and acidic residues" evidence="1">
    <location>
        <begin position="294"/>
        <end position="303"/>
    </location>
</feature>
<evidence type="ECO:0000313" key="4">
    <source>
        <dbReference type="Proteomes" id="UP000475545"/>
    </source>
</evidence>
<feature type="compositionally biased region" description="Basic and acidic residues" evidence="1">
    <location>
        <begin position="11"/>
        <end position="20"/>
    </location>
</feature>
<keyword evidence="4" id="KW-1185">Reference proteome</keyword>
<dbReference type="Pfam" id="PF11209">
    <property type="entry name" value="LmeA"/>
    <property type="match status" value="1"/>
</dbReference>
<gene>
    <name evidence="3" type="ORF">GIY30_18040</name>
</gene>
<sequence length="303" mass="31460">MGRFAVNKATGEGRRQPSERPRRMVRRIIGAGVVCIIALGGLAVLVDTLAAMRAEHSFSRALLTSPRLTYDPEVTISGFPFTSHARAGEFGGAVITARGAAVDCPPVGGCHAEMGATLGSMAVPDGFEIQASDLIHTSSVAAYTRLDSVNLGRMLGILDLTVNTPAPADRPGGGGPGDGLLRRTSGVLLTGTVALAPLDLASDVPASASAYPGPTATVSVEVDLSVVDGRLQLTATDFYRGPEDHVEPGVADDQRDYVLSRFSTALPPMPMPWDIAPTGATSEGSDVLLTGEAGPRDLRPDEF</sequence>
<organism evidence="3 4">
    <name type="scientific">Gordonia mangrovi</name>
    <dbReference type="NCBI Taxonomy" id="2665643"/>
    <lineage>
        <taxon>Bacteria</taxon>
        <taxon>Bacillati</taxon>
        <taxon>Actinomycetota</taxon>
        <taxon>Actinomycetes</taxon>
        <taxon>Mycobacteriales</taxon>
        <taxon>Gordoniaceae</taxon>
        <taxon>Gordonia</taxon>
    </lineage>
</organism>
<keyword evidence="2" id="KW-0812">Transmembrane</keyword>
<dbReference type="AlphaFoldDB" id="A0A6L7GTJ4"/>
<dbReference type="EMBL" id="WMBR01000005">
    <property type="protein sequence ID" value="MXP23240.1"/>
    <property type="molecule type" value="Genomic_DNA"/>
</dbReference>
<feature type="region of interest" description="Disordered" evidence="1">
    <location>
        <begin position="1"/>
        <end position="20"/>
    </location>
</feature>
<name>A0A6L7GTJ4_9ACTN</name>
<dbReference type="InterPro" id="IPR021373">
    <property type="entry name" value="DUF2993"/>
</dbReference>
<dbReference type="RefSeq" id="WP_160903435.1">
    <property type="nucleotide sequence ID" value="NZ_CP102850.1"/>
</dbReference>
<evidence type="ECO:0000256" key="1">
    <source>
        <dbReference type="SAM" id="MobiDB-lite"/>
    </source>
</evidence>
<keyword evidence="2" id="KW-1133">Transmembrane helix</keyword>
<feature type="transmembrane region" description="Helical" evidence="2">
    <location>
        <begin position="24"/>
        <end position="46"/>
    </location>
</feature>
<keyword evidence="2" id="KW-0472">Membrane</keyword>
<dbReference type="Proteomes" id="UP000475545">
    <property type="component" value="Unassembled WGS sequence"/>
</dbReference>
<evidence type="ECO:0000313" key="3">
    <source>
        <dbReference type="EMBL" id="MXP23240.1"/>
    </source>
</evidence>
<evidence type="ECO:0000256" key="2">
    <source>
        <dbReference type="SAM" id="Phobius"/>
    </source>
</evidence>
<protein>
    <submittedName>
        <fullName evidence="3">DUF2993 domain-containing protein</fullName>
    </submittedName>
</protein>
<comment type="caution">
    <text evidence="3">The sequence shown here is derived from an EMBL/GenBank/DDBJ whole genome shotgun (WGS) entry which is preliminary data.</text>
</comment>
<proteinExistence type="predicted"/>
<reference evidence="3 4" key="1">
    <citation type="submission" date="2019-11" db="EMBL/GenBank/DDBJ databases">
        <title>Gordonia sp. nov., a novel actinobacterium isolated from mangrove soil in Hainan.</title>
        <authorList>
            <person name="Huang X."/>
            <person name="Xie Y."/>
            <person name="Chu X."/>
            <person name="Xiao K."/>
        </authorList>
    </citation>
    <scope>NUCLEOTIDE SEQUENCE [LARGE SCALE GENOMIC DNA]</scope>
    <source>
        <strain evidence="3 4">HNM0687</strain>
    </source>
</reference>
<feature type="region of interest" description="Disordered" evidence="1">
    <location>
        <begin position="270"/>
        <end position="303"/>
    </location>
</feature>